<evidence type="ECO:0000313" key="2">
    <source>
        <dbReference type="Ensembl" id="ENSEBUP00000023275.1"/>
    </source>
</evidence>
<keyword evidence="3" id="KW-1185">Reference proteome</keyword>
<name>A0A8C4R0Y3_EPTBU</name>
<dbReference type="InterPro" id="IPR010530">
    <property type="entry name" value="B12D"/>
</dbReference>
<sequence>MARSSRGWSRLVAGSGLVAVILRLLIPMFVFVGLGGAMASLYMARLALRSPDSKASKHNFGKPNTVYFPFFSSQFLSVNLDYSKLKKEGPEF</sequence>
<proteinExistence type="predicted"/>
<protein>
    <recommendedName>
        <fullName evidence="4">Transmembrane protein</fullName>
    </recommendedName>
</protein>
<keyword evidence="1" id="KW-0812">Transmembrane</keyword>
<reference evidence="2" key="1">
    <citation type="submission" date="2025-08" db="UniProtKB">
        <authorList>
            <consortium name="Ensembl"/>
        </authorList>
    </citation>
    <scope>IDENTIFICATION</scope>
</reference>
<evidence type="ECO:0008006" key="4">
    <source>
        <dbReference type="Google" id="ProtNLM"/>
    </source>
</evidence>
<dbReference type="Proteomes" id="UP000694388">
    <property type="component" value="Unplaced"/>
</dbReference>
<feature type="transmembrane region" description="Helical" evidence="1">
    <location>
        <begin position="20"/>
        <end position="44"/>
    </location>
</feature>
<reference evidence="2" key="2">
    <citation type="submission" date="2025-09" db="UniProtKB">
        <authorList>
            <consortium name="Ensembl"/>
        </authorList>
    </citation>
    <scope>IDENTIFICATION</scope>
</reference>
<dbReference type="Ensembl" id="ENSEBUT00000023851.1">
    <property type="protein sequence ID" value="ENSEBUP00000023275.1"/>
    <property type="gene ID" value="ENSEBUG00000014337.1"/>
</dbReference>
<keyword evidence="1" id="KW-1133">Transmembrane helix</keyword>
<evidence type="ECO:0000313" key="3">
    <source>
        <dbReference type="Proteomes" id="UP000694388"/>
    </source>
</evidence>
<dbReference type="Pfam" id="PF06522">
    <property type="entry name" value="B12D"/>
    <property type="match status" value="1"/>
</dbReference>
<dbReference type="AlphaFoldDB" id="A0A8C4R0Y3"/>
<organism evidence="2 3">
    <name type="scientific">Eptatretus burgeri</name>
    <name type="common">Inshore hagfish</name>
    <dbReference type="NCBI Taxonomy" id="7764"/>
    <lineage>
        <taxon>Eukaryota</taxon>
        <taxon>Metazoa</taxon>
        <taxon>Chordata</taxon>
        <taxon>Craniata</taxon>
        <taxon>Vertebrata</taxon>
        <taxon>Cyclostomata</taxon>
        <taxon>Myxini</taxon>
        <taxon>Myxiniformes</taxon>
        <taxon>Myxinidae</taxon>
        <taxon>Eptatretinae</taxon>
        <taxon>Eptatretus</taxon>
    </lineage>
</organism>
<accession>A0A8C4R0Y3</accession>
<keyword evidence="1" id="KW-0472">Membrane</keyword>
<evidence type="ECO:0000256" key="1">
    <source>
        <dbReference type="SAM" id="Phobius"/>
    </source>
</evidence>